<dbReference type="Proteomes" id="UP000462066">
    <property type="component" value="Unassembled WGS sequence"/>
</dbReference>
<name>A0A7V8GPC3_9GAMM</name>
<proteinExistence type="predicted"/>
<dbReference type="EMBL" id="MWIP01000002">
    <property type="protein sequence ID" value="KAF1687547.1"/>
    <property type="molecule type" value="Genomic_DNA"/>
</dbReference>
<sequence length="201" mass="21333">MVSAAFALALAACGKEKSPEQQRQEAVAQMQDTAGRLKNLSSDPDKAAAELQALGKDMEERLARAKAGEGGAVVDACAFLDEADVLALIGAAATREPMPRMGSSWGGCNYGPAEMTLENMGASRYLMVNIRPANEFDGTVDYHRQGGAVAEVPGLDGKAYVDGKSLLWQPPGKPWFVFVSGGPMGKQDPRFAVDAARRMKL</sequence>
<accession>A0A7V8GPC3</accession>
<evidence type="ECO:0000313" key="1">
    <source>
        <dbReference type="EMBL" id="KAF1687547.1"/>
    </source>
</evidence>
<reference evidence="1 2" key="1">
    <citation type="submission" date="2017-10" db="EMBL/GenBank/DDBJ databases">
        <title>Whole genome sequencing of Pseudoxanthomonas broegbernensis DSM 12573(T).</title>
        <authorList>
            <person name="Kumar S."/>
            <person name="Bansal K."/>
            <person name="Kaur A."/>
            <person name="Patil P."/>
            <person name="Sharma S."/>
            <person name="Patil P.B."/>
        </authorList>
    </citation>
    <scope>NUCLEOTIDE SEQUENCE [LARGE SCALE GENOMIC DNA]</scope>
    <source>
        <strain evidence="1 2">DSM 12573</strain>
    </source>
</reference>
<keyword evidence="2" id="KW-1185">Reference proteome</keyword>
<gene>
    <name evidence="1" type="ORF">B1992_02460</name>
</gene>
<dbReference type="AlphaFoldDB" id="A0A7V8GPC3"/>
<comment type="caution">
    <text evidence="1">The sequence shown here is derived from an EMBL/GenBank/DDBJ whole genome shotgun (WGS) entry which is preliminary data.</text>
</comment>
<protein>
    <submittedName>
        <fullName evidence="1">Uncharacterized protein</fullName>
    </submittedName>
</protein>
<organism evidence="1 2">
    <name type="scientific">Pseudoxanthomonas broegbernensis</name>
    <dbReference type="NCBI Taxonomy" id="83619"/>
    <lineage>
        <taxon>Bacteria</taxon>
        <taxon>Pseudomonadati</taxon>
        <taxon>Pseudomonadota</taxon>
        <taxon>Gammaproteobacteria</taxon>
        <taxon>Lysobacterales</taxon>
        <taxon>Lysobacteraceae</taxon>
        <taxon>Pseudoxanthomonas</taxon>
    </lineage>
</organism>
<evidence type="ECO:0000313" key="2">
    <source>
        <dbReference type="Proteomes" id="UP000462066"/>
    </source>
</evidence>